<dbReference type="PRINTS" id="PR00380">
    <property type="entry name" value="KINESINHEAVY"/>
</dbReference>
<feature type="coiled-coil region" evidence="7">
    <location>
        <begin position="841"/>
        <end position="896"/>
    </location>
</feature>
<evidence type="ECO:0000256" key="6">
    <source>
        <dbReference type="PROSITE-ProRule" id="PRU00283"/>
    </source>
</evidence>
<evidence type="ECO:0000256" key="7">
    <source>
        <dbReference type="SAM" id="Coils"/>
    </source>
</evidence>
<evidence type="ECO:0000256" key="5">
    <source>
        <dbReference type="ARBA" id="ARBA00023054"/>
    </source>
</evidence>
<evidence type="ECO:0000256" key="4">
    <source>
        <dbReference type="ARBA" id="ARBA00022840"/>
    </source>
</evidence>
<dbReference type="PROSITE" id="PS50067">
    <property type="entry name" value="KINESIN_MOTOR_2"/>
    <property type="match status" value="1"/>
</dbReference>
<dbReference type="GO" id="GO:0007018">
    <property type="term" value="P:microtubule-based movement"/>
    <property type="evidence" value="ECO:0007669"/>
    <property type="project" value="InterPro"/>
</dbReference>
<evidence type="ECO:0000256" key="2">
    <source>
        <dbReference type="ARBA" id="ARBA00022490"/>
    </source>
</evidence>
<dbReference type="InterPro" id="IPR001752">
    <property type="entry name" value="Kinesin_motor_dom"/>
</dbReference>
<dbReference type="VEuPathDB" id="TriTrypDB:TcBrA4_0135040"/>
<dbReference type="VEuPathDB" id="TriTrypDB:BCY84_16884"/>
<comment type="caution">
    <text evidence="10">The sequence shown here is derived from an EMBL/GenBank/DDBJ whole genome shotgun (WGS) entry which is preliminary data.</text>
</comment>
<keyword evidence="3 6" id="KW-0547">Nucleotide-binding</keyword>
<keyword evidence="5 7" id="KW-0175">Coiled coil</keyword>
<evidence type="ECO:0000256" key="3">
    <source>
        <dbReference type="ARBA" id="ARBA00022741"/>
    </source>
</evidence>
<feature type="coiled-coil region" evidence="7">
    <location>
        <begin position="946"/>
        <end position="980"/>
    </location>
</feature>
<dbReference type="VEuPathDB" id="TriTrypDB:ECC02_001556"/>
<dbReference type="PANTHER" id="PTHR47969">
    <property type="entry name" value="CHROMOSOME-ASSOCIATED KINESIN KIF4A-RELATED"/>
    <property type="match status" value="1"/>
</dbReference>
<dbReference type="VEuPathDB" id="TriTrypDB:TcCLB.508909.10"/>
<dbReference type="VEuPathDB" id="TriTrypDB:TcCL_NonESM13230"/>
<evidence type="ECO:0000313" key="10">
    <source>
        <dbReference type="EMBL" id="PWU94719.1"/>
    </source>
</evidence>
<keyword evidence="2" id="KW-0963">Cytoplasm</keyword>
<protein>
    <recommendedName>
        <fullName evidence="9">Kinesin motor domain-containing protein</fullName>
    </recommendedName>
</protein>
<comment type="similarity">
    <text evidence="6">Belongs to the TRAFAC class myosin-kinesin ATPase superfamily. Kinesin family.</text>
</comment>
<accession>A0A2V2VEA9</accession>
<dbReference type="GO" id="GO:0008017">
    <property type="term" value="F:microtubule binding"/>
    <property type="evidence" value="ECO:0007669"/>
    <property type="project" value="InterPro"/>
</dbReference>
<dbReference type="Proteomes" id="UP000246121">
    <property type="component" value="Unassembled WGS sequence"/>
</dbReference>
<evidence type="ECO:0000256" key="1">
    <source>
        <dbReference type="ARBA" id="ARBA00004496"/>
    </source>
</evidence>
<feature type="binding site" evidence="6">
    <location>
        <begin position="94"/>
        <end position="101"/>
    </location>
    <ligand>
        <name>ATP</name>
        <dbReference type="ChEBI" id="CHEBI:30616"/>
    </ligand>
</feature>
<dbReference type="PANTHER" id="PTHR47969:SF15">
    <property type="entry name" value="CHROMOSOME-ASSOCIATED KINESIN KIF4A-RELATED"/>
    <property type="match status" value="1"/>
</dbReference>
<dbReference type="VEuPathDB" id="TriTrypDB:TcCLB.511253.20"/>
<dbReference type="Pfam" id="PF00225">
    <property type="entry name" value="Kinesin"/>
    <property type="match status" value="1"/>
</dbReference>
<dbReference type="VEuPathDB" id="TriTrypDB:TcCLB.511317.79"/>
<dbReference type="GO" id="GO:0005737">
    <property type="term" value="C:cytoplasm"/>
    <property type="evidence" value="ECO:0007669"/>
    <property type="project" value="UniProtKB-SubCell"/>
</dbReference>
<dbReference type="VEuPathDB" id="TriTrypDB:TCSYLVIO_009030"/>
<dbReference type="GO" id="GO:0051231">
    <property type="term" value="P:spindle elongation"/>
    <property type="evidence" value="ECO:0007669"/>
    <property type="project" value="TreeGrafter"/>
</dbReference>
<dbReference type="VEuPathDB" id="TriTrypDB:TcG_07321"/>
<dbReference type="EMBL" id="PRFA01000025">
    <property type="protein sequence ID" value="PWU94719.1"/>
    <property type="molecule type" value="Genomic_DNA"/>
</dbReference>
<reference evidence="10 11" key="1">
    <citation type="journal article" date="2018" name="Microb. Genom.">
        <title>Expanding an expanded genome: long-read sequencing of Trypanosoma cruzi.</title>
        <authorList>
            <person name="Berna L."/>
            <person name="Rodriguez M."/>
            <person name="Chiribao M.L."/>
            <person name="Parodi-Talice A."/>
            <person name="Pita S."/>
            <person name="Rijo G."/>
            <person name="Alvarez-Valin F."/>
            <person name="Robello C."/>
        </authorList>
    </citation>
    <scope>NUCLEOTIDE SEQUENCE [LARGE SCALE GENOMIC DNA]</scope>
    <source>
        <strain evidence="10 11">Dm28c</strain>
    </source>
</reference>
<dbReference type="FunFam" id="3.40.850.10:FF:000082">
    <property type="entry name" value="OSM3-like kinesin"/>
    <property type="match status" value="1"/>
</dbReference>
<dbReference type="VEuPathDB" id="TriTrypDB:C3747_23g100"/>
<dbReference type="VEuPathDB" id="TriTrypDB:TcYC6_0048380"/>
<dbReference type="InterPro" id="IPR027640">
    <property type="entry name" value="Kinesin-like_fam"/>
</dbReference>
<evidence type="ECO:0000256" key="8">
    <source>
        <dbReference type="SAM" id="MobiDB-lite"/>
    </source>
</evidence>
<evidence type="ECO:0000313" key="11">
    <source>
        <dbReference type="Proteomes" id="UP000246121"/>
    </source>
</evidence>
<feature type="coiled-coil region" evidence="7">
    <location>
        <begin position="1004"/>
        <end position="1093"/>
    </location>
</feature>
<organism evidence="10 11">
    <name type="scientific">Trypanosoma cruzi</name>
    <dbReference type="NCBI Taxonomy" id="5693"/>
    <lineage>
        <taxon>Eukaryota</taxon>
        <taxon>Discoba</taxon>
        <taxon>Euglenozoa</taxon>
        <taxon>Kinetoplastea</taxon>
        <taxon>Metakinetoplastina</taxon>
        <taxon>Trypanosomatida</taxon>
        <taxon>Trypanosomatidae</taxon>
        <taxon>Trypanosoma</taxon>
        <taxon>Schizotrypanum</taxon>
    </lineage>
</organism>
<proteinExistence type="inferred from homology"/>
<dbReference type="VEuPathDB" id="TriTrypDB:TCDM_09077"/>
<feature type="region of interest" description="Disordered" evidence="8">
    <location>
        <begin position="542"/>
        <end position="576"/>
    </location>
</feature>
<dbReference type="AlphaFoldDB" id="A0A2V2VEA9"/>
<dbReference type="GO" id="GO:0003777">
    <property type="term" value="F:microtubule motor activity"/>
    <property type="evidence" value="ECO:0007669"/>
    <property type="project" value="InterPro"/>
</dbReference>
<dbReference type="SMART" id="SM00129">
    <property type="entry name" value="KISc"/>
    <property type="match status" value="1"/>
</dbReference>
<gene>
    <name evidence="10" type="ORF">C4B63_25g112</name>
</gene>
<dbReference type="InterPro" id="IPR027417">
    <property type="entry name" value="P-loop_NTPase"/>
</dbReference>
<dbReference type="SUPFAM" id="SSF52540">
    <property type="entry name" value="P-loop containing nucleoside triphosphate hydrolases"/>
    <property type="match status" value="1"/>
</dbReference>
<evidence type="ECO:0000259" key="9">
    <source>
        <dbReference type="PROSITE" id="PS50067"/>
    </source>
</evidence>
<dbReference type="VEuPathDB" id="TriTrypDB:TcCL_Unassigned04261"/>
<dbReference type="PROSITE" id="PS00411">
    <property type="entry name" value="KINESIN_MOTOR_1"/>
    <property type="match status" value="1"/>
</dbReference>
<dbReference type="VEuPathDB" id="TriTrypDB:C4B63_25g112"/>
<comment type="subcellular location">
    <subcellularLocation>
        <location evidence="1">Cytoplasm</location>
    </subcellularLocation>
</comment>
<feature type="domain" description="Kinesin motor" evidence="9">
    <location>
        <begin position="11"/>
        <end position="340"/>
    </location>
</feature>
<dbReference type="VEuPathDB" id="TriTrypDB:Tc_MARK_7703"/>
<dbReference type="Gene3D" id="3.40.850.10">
    <property type="entry name" value="Kinesin motor domain"/>
    <property type="match status" value="1"/>
</dbReference>
<dbReference type="InterPro" id="IPR036961">
    <property type="entry name" value="Kinesin_motor_dom_sf"/>
</dbReference>
<name>A0A2V2VEA9_TRYCR</name>
<feature type="compositionally biased region" description="Basic and acidic residues" evidence="8">
    <location>
        <begin position="543"/>
        <end position="562"/>
    </location>
</feature>
<keyword evidence="6" id="KW-0505">Motor protein</keyword>
<sequence>MGKKTSKAAENIKVLVRCRPLNEKEELQGYKSCVDVDLTEHTVTVKSLVGEPDRWTFDAVINNTFSQRDIFTQFIRPLVDSVLEGYNATVFAYGQSGSGKTHTMTGKIGDAELQGITPRCFAHVFERIAEIKEASPNKQFSMYVSFVELYNGKVQDLLARQQVPLALKENKDKTFYVQGAHIPQVKSPDDIFRHMEEGAERRRVASTDLNADSSRSHSVFSLIIECTEISEDGDSLSVTSKLNLVDLAGSERQSKTGAFGDTLKEGCNINLSLSALGTVIDTIVKGRGHVPFRSSPLTMLLKDSLGGSSKTVMFANIGPSEHNFSETVSTLRFADRAKQIKNKPVVNMDTKDQKIAELTELLHELREKLKRYETEGTGSLEREVEELREKVGEMEVSLDSAVRAREADAVDFENAKAKLNMERQATTSRVIELEELIGKLQNDMQIMESSVTDERLQREEVLRLCSQYLCGEEDGGKPIATVNELEAVLQENSHGKHSVELARLQNKIQKLEVESRQMRKEHKTVTRELEEKLQEALASLKSAESKLRKANRESREAGDVRKGTSQPPGGNGASSEEVAGLRVALENAQQELQEKGIAAKLETKLQEMRDSHEKITTAYLTQLKQAKEALGAPGADDSLIVQQLRAILAEDDKTYDFALNHMSNMHNVMHGLKSAMREAQTVPLAAISGNADASRETIKKMGNLDAHEAVMYAGMLSNLHDAVDKAQTHRNRLLDAIAALPDTPVDFKEELSKLVSENDELRKMYKDAIKVTETAQARVVEEQRRTVSEESVQAQIDSVRKEYEARERELLAAMKLDENSGDGKAVLALLNKNASGGGAVSEAAQKEIESLRSDLEEERVKREKLVQSKEAQQVELKALRQELAESESRYVDLEGKMNEMVSDYERQLANAHGSTGKIADLTARLKERTDQLDQMRGLLEKQKALIVKSNEKCEYLQQKLREVNARAERTEEIYRQKLQERDENFQSVLNQRLEEYAQDHHDDVTKQEEKSKKLRKKIKKIENEVDRLKEEYDCKVCECEDLRNTIEEQKVELMRLLRRMGQTEEEAEVYEKKEKIQTALERAKEEQRRKKDLFALGEVANVRRAEY</sequence>
<dbReference type="Gene3D" id="1.20.5.170">
    <property type="match status" value="1"/>
</dbReference>
<feature type="coiled-coil region" evidence="7">
    <location>
        <begin position="348"/>
        <end position="404"/>
    </location>
</feature>
<dbReference type="GO" id="GO:0007052">
    <property type="term" value="P:mitotic spindle organization"/>
    <property type="evidence" value="ECO:0007669"/>
    <property type="project" value="TreeGrafter"/>
</dbReference>
<dbReference type="InterPro" id="IPR019821">
    <property type="entry name" value="Kinesin_motor_CS"/>
</dbReference>
<dbReference type="OrthoDB" id="3176171at2759"/>
<dbReference type="GO" id="GO:0005524">
    <property type="term" value="F:ATP binding"/>
    <property type="evidence" value="ECO:0007669"/>
    <property type="project" value="UniProtKB-UniRule"/>
</dbReference>
<keyword evidence="4 6" id="KW-0067">ATP-binding</keyword>
<dbReference type="GO" id="GO:0005875">
    <property type="term" value="C:microtubule associated complex"/>
    <property type="evidence" value="ECO:0007669"/>
    <property type="project" value="TreeGrafter"/>
</dbReference>